<dbReference type="WBParaSite" id="EN70_1327">
    <property type="protein sequence ID" value="EN70_1327"/>
    <property type="gene ID" value="EN70_1327"/>
</dbReference>
<feature type="transmembrane region" description="Helical" evidence="1">
    <location>
        <begin position="6"/>
        <end position="29"/>
    </location>
</feature>
<protein>
    <submittedName>
        <fullName evidence="3">Transmembrane protein</fullName>
    </submittedName>
</protein>
<keyword evidence="1" id="KW-0472">Membrane</keyword>
<accession>A0A1I7VDJ5</accession>
<dbReference type="AlphaFoldDB" id="A0A1I7VDJ5"/>
<proteinExistence type="predicted"/>
<reference evidence="2" key="1">
    <citation type="submission" date="2012-04" db="EMBL/GenBank/DDBJ databases">
        <title>The Genome Sequence of Loa loa.</title>
        <authorList>
            <consortium name="The Broad Institute Genome Sequencing Platform"/>
            <consortium name="Broad Institute Genome Sequencing Center for Infectious Disease"/>
            <person name="Nutman T.B."/>
            <person name="Fink D.L."/>
            <person name="Russ C."/>
            <person name="Young S."/>
            <person name="Zeng Q."/>
            <person name="Gargeya S."/>
            <person name="Alvarado L."/>
            <person name="Berlin A."/>
            <person name="Chapman S.B."/>
            <person name="Chen Z."/>
            <person name="Freedman E."/>
            <person name="Gellesch M."/>
            <person name="Goldberg J."/>
            <person name="Griggs A."/>
            <person name="Gujja S."/>
            <person name="Heilman E.R."/>
            <person name="Heiman D."/>
            <person name="Howarth C."/>
            <person name="Mehta T."/>
            <person name="Neiman D."/>
            <person name="Pearson M."/>
            <person name="Roberts A."/>
            <person name="Saif S."/>
            <person name="Shea T."/>
            <person name="Shenoy N."/>
            <person name="Sisk P."/>
            <person name="Stolte C."/>
            <person name="Sykes S."/>
            <person name="White J."/>
            <person name="Yandava C."/>
            <person name="Haas B."/>
            <person name="Henn M.R."/>
            <person name="Nusbaum C."/>
            <person name="Birren B."/>
        </authorList>
    </citation>
    <scope>NUCLEOTIDE SEQUENCE [LARGE SCALE GENOMIC DNA]</scope>
</reference>
<keyword evidence="1" id="KW-1133">Transmembrane helix</keyword>
<evidence type="ECO:0000313" key="2">
    <source>
        <dbReference type="Proteomes" id="UP000095285"/>
    </source>
</evidence>
<reference evidence="3" key="2">
    <citation type="submission" date="2016-11" db="UniProtKB">
        <authorList>
            <consortium name="WormBaseParasite"/>
        </authorList>
    </citation>
    <scope>IDENTIFICATION</scope>
</reference>
<dbReference type="Proteomes" id="UP000095285">
    <property type="component" value="Unassembled WGS sequence"/>
</dbReference>
<sequence length="132" mass="14883">MPNHPHFACVFFIFFIVGLALVSMCVSSVQMEFEMRFMKAINLLDEYSRERQRRDQKSSLKAVGGPVRFINSVPLLNPVAFVPAVSNGLKKERCRHASLEESQKNFQREEKGNYVSIIAKSSTSNSLLASPT</sequence>
<keyword evidence="2" id="KW-1185">Reference proteome</keyword>
<dbReference type="Gene3D" id="1.10.287.70">
    <property type="match status" value="1"/>
</dbReference>
<name>A0A1I7VDJ5_LOALO</name>
<keyword evidence="1" id="KW-0812">Transmembrane</keyword>
<evidence type="ECO:0000256" key="1">
    <source>
        <dbReference type="SAM" id="Phobius"/>
    </source>
</evidence>
<evidence type="ECO:0000313" key="3">
    <source>
        <dbReference type="WBParaSite" id="EN70_1327"/>
    </source>
</evidence>
<organism evidence="2 3">
    <name type="scientific">Loa loa</name>
    <name type="common">Eye worm</name>
    <name type="synonym">Filaria loa</name>
    <dbReference type="NCBI Taxonomy" id="7209"/>
    <lineage>
        <taxon>Eukaryota</taxon>
        <taxon>Metazoa</taxon>
        <taxon>Ecdysozoa</taxon>
        <taxon>Nematoda</taxon>
        <taxon>Chromadorea</taxon>
        <taxon>Rhabditida</taxon>
        <taxon>Spirurina</taxon>
        <taxon>Spiruromorpha</taxon>
        <taxon>Filarioidea</taxon>
        <taxon>Onchocercidae</taxon>
        <taxon>Loa</taxon>
    </lineage>
</organism>